<gene>
    <name evidence="1" type="ORF">ACETRX_22745</name>
</gene>
<dbReference type="EMBL" id="JBHGPK010000011">
    <property type="protein sequence ID" value="MFC2252472.1"/>
    <property type="molecule type" value="Genomic_DNA"/>
</dbReference>
<evidence type="ECO:0000313" key="2">
    <source>
        <dbReference type="Proteomes" id="UP001595190"/>
    </source>
</evidence>
<evidence type="ECO:0000313" key="1">
    <source>
        <dbReference type="EMBL" id="MFC2252472.1"/>
    </source>
</evidence>
<dbReference type="RefSeq" id="WP_394313073.1">
    <property type="nucleotide sequence ID" value="NZ_JBHGPK010000011.1"/>
</dbReference>
<protein>
    <submittedName>
        <fullName evidence="1">Uncharacterized protein</fullName>
    </submittedName>
</protein>
<organism evidence="1 2">
    <name type="scientific">Labrys neptuniae</name>
    <dbReference type="NCBI Taxonomy" id="376174"/>
    <lineage>
        <taxon>Bacteria</taxon>
        <taxon>Pseudomonadati</taxon>
        <taxon>Pseudomonadota</taxon>
        <taxon>Alphaproteobacteria</taxon>
        <taxon>Hyphomicrobiales</taxon>
        <taxon>Xanthobacteraceae</taxon>
        <taxon>Labrys</taxon>
    </lineage>
</organism>
<name>A0ABV6ZJX5_9HYPH</name>
<dbReference type="Proteomes" id="UP001595190">
    <property type="component" value="Unassembled WGS sequence"/>
</dbReference>
<accession>A0ABV6ZJX5</accession>
<sequence length="50" mass="5261">MAAAGLVAWQIRRATGLGAKRLEVVLADTTNGLWSAADLKLMKEIGHAGK</sequence>
<proteinExistence type="predicted"/>
<comment type="caution">
    <text evidence="1">The sequence shown here is derived from an EMBL/GenBank/DDBJ whole genome shotgun (WGS) entry which is preliminary data.</text>
</comment>
<reference evidence="1 2" key="1">
    <citation type="submission" date="2024-09" db="EMBL/GenBank/DDBJ databases">
        <title>Description of Labrys sedimenti sp. nov., isolated from a diclofenac-degrading enrichment culture, and genome-based reclassification of Labrys portucalensis as a later heterotypic synonym of Labrys neptuniae.</title>
        <authorList>
            <person name="Tancsics A."/>
            <person name="Csepanyi A."/>
        </authorList>
    </citation>
    <scope>NUCLEOTIDE SEQUENCE [LARGE SCALE GENOMIC DNA]</scope>
    <source>
        <strain evidence="1 2">LMG 23412</strain>
    </source>
</reference>